<dbReference type="InterPro" id="IPR036038">
    <property type="entry name" value="Aminotransferase-like"/>
</dbReference>
<gene>
    <name evidence="10" type="primary">pabC</name>
    <name evidence="10" type="ORF">VA613_05525</name>
</gene>
<comment type="subunit">
    <text evidence="3">Homodimer.</text>
</comment>
<evidence type="ECO:0000256" key="8">
    <source>
        <dbReference type="ARBA" id="ARBA00035676"/>
    </source>
</evidence>
<evidence type="ECO:0000256" key="7">
    <source>
        <dbReference type="ARBA" id="ARBA00035633"/>
    </source>
</evidence>
<sequence length="269" mass="28452">MILVNGEAAQAISALDRGLAYGDGVFRTLRTRDGQPLWWADQAAKLAADCAALQLACPDADLLRAEVARVAEAGEGMVKLIVTRGVGARGYAPPAGQATTRIVLAAPLPAHARADAGDAIVVRWCSLRLARQPRLAGIKHLNRLENVLARAEWDDPAIFEGLLCDEGGAVIGGTMSNVAWIKDGALFTPELDACGVAGVARARLLRAAARHGIPARIGRWHPDAILAADEVMVCNSLIGVRRVARLGDATWAAAGWTTLLNEALHEDQD</sequence>
<evidence type="ECO:0000313" key="10">
    <source>
        <dbReference type="EMBL" id="WRS40330.1"/>
    </source>
</evidence>
<keyword evidence="4" id="KW-0663">Pyridoxal phosphate</keyword>
<dbReference type="InterPro" id="IPR050571">
    <property type="entry name" value="Class-IV_PLP-Dep_Aminotrnsfr"/>
</dbReference>
<dbReference type="Gene3D" id="3.30.470.10">
    <property type="match status" value="1"/>
</dbReference>
<keyword evidence="6 10" id="KW-0456">Lyase</keyword>
<dbReference type="InterPro" id="IPR001544">
    <property type="entry name" value="Aminotrans_IV"/>
</dbReference>
<keyword evidence="11" id="KW-1185">Reference proteome</keyword>
<dbReference type="EC" id="4.1.3.38" evidence="8"/>
<name>A0ABZ1CN58_9PROT</name>
<dbReference type="NCBIfam" id="NF004761">
    <property type="entry name" value="PRK06092.1"/>
    <property type="match status" value="1"/>
</dbReference>
<comment type="pathway">
    <text evidence="7">Cofactor biosynthesis; tetrahydrofolate biosynthesis; 4-aminobenzoate from chorismate: step 2/2.</text>
</comment>
<organism evidence="10 11">
    <name type="scientific">Thiobacillus sedimenti</name>
    <dbReference type="NCBI Taxonomy" id="3110231"/>
    <lineage>
        <taxon>Bacteria</taxon>
        <taxon>Pseudomonadati</taxon>
        <taxon>Pseudomonadota</taxon>
        <taxon>Betaproteobacteria</taxon>
        <taxon>Nitrosomonadales</taxon>
        <taxon>Thiobacillaceae</taxon>
        <taxon>Thiobacillus</taxon>
    </lineage>
</organism>
<evidence type="ECO:0000256" key="3">
    <source>
        <dbReference type="ARBA" id="ARBA00011738"/>
    </source>
</evidence>
<evidence type="ECO:0000313" key="11">
    <source>
        <dbReference type="Proteomes" id="UP001334732"/>
    </source>
</evidence>
<keyword evidence="5" id="KW-0289">Folate biosynthesis</keyword>
<dbReference type="InterPro" id="IPR017824">
    <property type="entry name" value="Aminodeoxychorismate_lyase_IV"/>
</dbReference>
<dbReference type="InterPro" id="IPR043132">
    <property type="entry name" value="BCAT-like_C"/>
</dbReference>
<dbReference type="SUPFAM" id="SSF56752">
    <property type="entry name" value="D-aminoacid aminotransferase-like PLP-dependent enzymes"/>
    <property type="match status" value="1"/>
</dbReference>
<evidence type="ECO:0000256" key="5">
    <source>
        <dbReference type="ARBA" id="ARBA00022909"/>
    </source>
</evidence>
<dbReference type="Proteomes" id="UP001334732">
    <property type="component" value="Chromosome"/>
</dbReference>
<evidence type="ECO:0000256" key="6">
    <source>
        <dbReference type="ARBA" id="ARBA00023239"/>
    </source>
</evidence>
<comment type="catalytic activity">
    <reaction evidence="9">
        <text>4-amino-4-deoxychorismate = 4-aminobenzoate + pyruvate + H(+)</text>
        <dbReference type="Rhea" id="RHEA:16201"/>
        <dbReference type="ChEBI" id="CHEBI:15361"/>
        <dbReference type="ChEBI" id="CHEBI:15378"/>
        <dbReference type="ChEBI" id="CHEBI:17836"/>
        <dbReference type="ChEBI" id="CHEBI:58406"/>
        <dbReference type="EC" id="4.1.3.38"/>
    </reaction>
</comment>
<dbReference type="GO" id="GO:0008696">
    <property type="term" value="F:4-amino-4-deoxychorismate lyase activity"/>
    <property type="evidence" value="ECO:0007669"/>
    <property type="project" value="UniProtKB-EC"/>
</dbReference>
<dbReference type="PANTHER" id="PTHR42743">
    <property type="entry name" value="AMINO-ACID AMINOTRANSFERASE"/>
    <property type="match status" value="1"/>
</dbReference>
<dbReference type="PANTHER" id="PTHR42743:SF2">
    <property type="entry name" value="AMINODEOXYCHORISMATE LYASE"/>
    <property type="match status" value="1"/>
</dbReference>
<evidence type="ECO:0000256" key="2">
    <source>
        <dbReference type="ARBA" id="ARBA00009320"/>
    </source>
</evidence>
<reference evidence="10 11" key="1">
    <citation type="submission" date="2023-12" db="EMBL/GenBank/DDBJ databases">
        <title>Thiobacillus sedimentum sp. nov., a chemolithoautotrophic sulfur-oxidizing bacterium isolated from freshwater sediment.</title>
        <authorList>
            <person name="Luo J."/>
            <person name="Dai C."/>
        </authorList>
    </citation>
    <scope>NUCLEOTIDE SEQUENCE [LARGE SCALE GENOMIC DNA]</scope>
    <source>
        <strain evidence="10 11">SCUT-2</strain>
    </source>
</reference>
<dbReference type="EMBL" id="CP141769">
    <property type="protein sequence ID" value="WRS40330.1"/>
    <property type="molecule type" value="Genomic_DNA"/>
</dbReference>
<evidence type="ECO:0000256" key="1">
    <source>
        <dbReference type="ARBA" id="ARBA00001933"/>
    </source>
</evidence>
<dbReference type="Gene3D" id="3.20.10.10">
    <property type="entry name" value="D-amino Acid Aminotransferase, subunit A, domain 2"/>
    <property type="match status" value="1"/>
</dbReference>
<comment type="similarity">
    <text evidence="2">Belongs to the class-IV pyridoxal-phosphate-dependent aminotransferase family.</text>
</comment>
<proteinExistence type="inferred from homology"/>
<accession>A0ABZ1CN58</accession>
<protein>
    <recommendedName>
        <fullName evidence="8">aminodeoxychorismate lyase</fullName>
        <ecNumber evidence="8">4.1.3.38</ecNumber>
    </recommendedName>
</protein>
<dbReference type="RefSeq" id="WP_324780860.1">
    <property type="nucleotide sequence ID" value="NZ_CP141769.1"/>
</dbReference>
<evidence type="ECO:0000256" key="4">
    <source>
        <dbReference type="ARBA" id="ARBA00022898"/>
    </source>
</evidence>
<dbReference type="InterPro" id="IPR043131">
    <property type="entry name" value="BCAT-like_N"/>
</dbReference>
<comment type="cofactor">
    <cofactor evidence="1">
        <name>pyridoxal 5'-phosphate</name>
        <dbReference type="ChEBI" id="CHEBI:597326"/>
    </cofactor>
</comment>
<dbReference type="NCBIfam" id="TIGR03461">
    <property type="entry name" value="pabC_Proteo"/>
    <property type="match status" value="1"/>
</dbReference>
<evidence type="ECO:0000256" key="9">
    <source>
        <dbReference type="ARBA" id="ARBA00049529"/>
    </source>
</evidence>
<dbReference type="Pfam" id="PF01063">
    <property type="entry name" value="Aminotran_4"/>
    <property type="match status" value="1"/>
</dbReference>